<organism evidence="1 2">
    <name type="scientific">Candidatus Portnoybacteria bacterium RIFCSPHIGHO2_01_FULL_40_12b</name>
    <dbReference type="NCBI Taxonomy" id="1801994"/>
    <lineage>
        <taxon>Bacteria</taxon>
        <taxon>Candidatus Portnoyibacteriota</taxon>
    </lineage>
</organism>
<protein>
    <recommendedName>
        <fullName evidence="3">Rubrerythrin diiron-binding domain-containing protein</fullName>
    </recommendedName>
</protein>
<dbReference type="EMBL" id="MHMY01000013">
    <property type="protein sequence ID" value="OGZ35249.1"/>
    <property type="molecule type" value="Genomic_DNA"/>
</dbReference>
<evidence type="ECO:0000313" key="2">
    <source>
        <dbReference type="Proteomes" id="UP000176974"/>
    </source>
</evidence>
<name>A0A1G2FB12_9BACT</name>
<dbReference type="AlphaFoldDB" id="A0A1G2FB12"/>
<comment type="caution">
    <text evidence="1">The sequence shown here is derived from an EMBL/GenBank/DDBJ whole genome shotgun (WGS) entry which is preliminary data.</text>
</comment>
<dbReference type="InterPro" id="IPR009078">
    <property type="entry name" value="Ferritin-like_SF"/>
</dbReference>
<dbReference type="InterPro" id="IPR012347">
    <property type="entry name" value="Ferritin-like"/>
</dbReference>
<evidence type="ECO:0008006" key="3">
    <source>
        <dbReference type="Google" id="ProtNLM"/>
    </source>
</evidence>
<reference evidence="1 2" key="1">
    <citation type="journal article" date="2016" name="Nat. Commun.">
        <title>Thousands of microbial genomes shed light on interconnected biogeochemical processes in an aquifer system.</title>
        <authorList>
            <person name="Anantharaman K."/>
            <person name="Brown C.T."/>
            <person name="Hug L.A."/>
            <person name="Sharon I."/>
            <person name="Castelle C.J."/>
            <person name="Probst A.J."/>
            <person name="Thomas B.C."/>
            <person name="Singh A."/>
            <person name="Wilkins M.J."/>
            <person name="Karaoz U."/>
            <person name="Brodie E.L."/>
            <person name="Williams K.H."/>
            <person name="Hubbard S.S."/>
            <person name="Banfield J.F."/>
        </authorList>
    </citation>
    <scope>NUCLEOTIDE SEQUENCE [LARGE SCALE GENOMIC DNA]</scope>
</reference>
<gene>
    <name evidence="1" type="ORF">A2815_02705</name>
</gene>
<dbReference type="Gene3D" id="1.20.1260.10">
    <property type="match status" value="1"/>
</dbReference>
<dbReference type="Proteomes" id="UP000176974">
    <property type="component" value="Unassembled WGS sequence"/>
</dbReference>
<sequence length="77" mass="9097">MTKDNCSMSKEDIIFNLNKGLEAEHRALDMCQRLLAILDEPEEKEKISLIITDEKEHIKITERLIETTNRHFKENNK</sequence>
<proteinExistence type="predicted"/>
<evidence type="ECO:0000313" key="1">
    <source>
        <dbReference type="EMBL" id="OGZ35249.1"/>
    </source>
</evidence>
<accession>A0A1G2FB12</accession>
<dbReference type="SUPFAM" id="SSF47240">
    <property type="entry name" value="Ferritin-like"/>
    <property type="match status" value="1"/>
</dbReference>